<organism evidence="1 2">
    <name type="scientific">Nocardiopsis aegyptia</name>
    <dbReference type="NCBI Taxonomy" id="220378"/>
    <lineage>
        <taxon>Bacteria</taxon>
        <taxon>Bacillati</taxon>
        <taxon>Actinomycetota</taxon>
        <taxon>Actinomycetes</taxon>
        <taxon>Streptosporangiales</taxon>
        <taxon>Nocardiopsidaceae</taxon>
        <taxon>Nocardiopsis</taxon>
    </lineage>
</organism>
<comment type="caution">
    <text evidence="1">The sequence shown here is derived from an EMBL/GenBank/DDBJ whole genome shotgun (WGS) entry which is preliminary data.</text>
</comment>
<dbReference type="Pfam" id="PF26421">
    <property type="entry name" value="Avidin_like"/>
    <property type="match status" value="1"/>
</dbReference>
<reference evidence="1 2" key="1">
    <citation type="submission" date="2020-07" db="EMBL/GenBank/DDBJ databases">
        <title>Sequencing the genomes of 1000 actinobacteria strains.</title>
        <authorList>
            <person name="Klenk H.-P."/>
        </authorList>
    </citation>
    <scope>NUCLEOTIDE SEQUENCE [LARGE SCALE GENOMIC DNA]</scope>
    <source>
        <strain evidence="1 2">DSM 44442</strain>
    </source>
</reference>
<dbReference type="AlphaFoldDB" id="A0A7Z0J8Z7"/>
<evidence type="ECO:0000313" key="2">
    <source>
        <dbReference type="Proteomes" id="UP000572051"/>
    </source>
</evidence>
<dbReference type="InterPro" id="IPR045674">
    <property type="entry name" value="DUF6196"/>
</dbReference>
<proteinExistence type="predicted"/>
<protein>
    <submittedName>
        <fullName evidence="1">Uncharacterized protein</fullName>
    </submittedName>
</protein>
<dbReference type="InterPro" id="IPR058595">
    <property type="entry name" value="Avidin-like"/>
</dbReference>
<dbReference type="Pfam" id="PF19696">
    <property type="entry name" value="DUF6196"/>
    <property type="match status" value="1"/>
</dbReference>
<dbReference type="EMBL" id="JACCFS010000001">
    <property type="protein sequence ID" value="NYJ33496.1"/>
    <property type="molecule type" value="Genomic_DNA"/>
</dbReference>
<evidence type="ECO:0000313" key="1">
    <source>
        <dbReference type="EMBL" id="NYJ33496.1"/>
    </source>
</evidence>
<dbReference type="RefSeq" id="WP_179821702.1">
    <property type="nucleotide sequence ID" value="NZ_JACCFS010000001.1"/>
</dbReference>
<name>A0A7Z0J8Z7_9ACTN</name>
<gene>
    <name evidence="1" type="ORF">HNR10_001377</name>
</gene>
<keyword evidence="2" id="KW-1185">Reference proteome</keyword>
<sequence>MVSISQELPIESEARLRQVLRDTDIEHLPGDWCFRRFTGAPPPEALATVRDADGWCALTPADGGAAEPFGLTLSTFPPGIDNSGYIGWVSTTVKERTGSGVFVVCGDNPRRGGVFDYLGYPAEAADAVRAVLDDLRRPPSQDGADLDLRVFEVAETSEASAVSADTRFEFRERDGRVEARYSGGTVDQGFLVGRREDGRVSTAYTQMDTAGHARTGTAVMRLTGDDGGGLLLVEDYTWSDGTAGRNVLRAVGRGRAR</sequence>
<dbReference type="Proteomes" id="UP000572051">
    <property type="component" value="Unassembled WGS sequence"/>
</dbReference>
<accession>A0A7Z0J8Z7</accession>